<dbReference type="RefSeq" id="WP_192748364.1">
    <property type="nucleotide sequence ID" value="NZ_BAABJL010000219.1"/>
</dbReference>
<reference evidence="1" key="1">
    <citation type="submission" date="2020-10" db="EMBL/GenBank/DDBJ databases">
        <title>Sequencing the genomes of 1000 actinobacteria strains.</title>
        <authorList>
            <person name="Klenk H.-P."/>
        </authorList>
    </citation>
    <scope>NUCLEOTIDE SEQUENCE</scope>
    <source>
        <strain evidence="1">DSM 45354</strain>
    </source>
</reference>
<evidence type="ECO:0000313" key="2">
    <source>
        <dbReference type="Proteomes" id="UP000638648"/>
    </source>
</evidence>
<accession>A0A927R5R2</accession>
<keyword evidence="2" id="KW-1185">Reference proteome</keyword>
<proteinExistence type="predicted"/>
<comment type="caution">
    <text evidence="1">The sequence shown here is derived from an EMBL/GenBank/DDBJ whole genome shotgun (WGS) entry which is preliminary data.</text>
</comment>
<protein>
    <submittedName>
        <fullName evidence="1">Uncharacterized protein</fullName>
    </submittedName>
</protein>
<evidence type="ECO:0000313" key="1">
    <source>
        <dbReference type="EMBL" id="MBE1603587.1"/>
    </source>
</evidence>
<sequence length="135" mass="14547">MTTPPTNWNTKLVVKVDNETVTPISKFNPTFSVPVVPLHSLESDNVAFVSQPATFTFTMEVQASGPVVAKLTDLALKRKPFTIEASQESGDDWTFSSLKFNDCFITSLANQTTPSGPPVTTISGICLQVVPTANV</sequence>
<gene>
    <name evidence="1" type="ORF">HEB94_000435</name>
</gene>
<organism evidence="1 2">
    <name type="scientific">Actinopolymorpha pittospori</name>
    <dbReference type="NCBI Taxonomy" id="648752"/>
    <lineage>
        <taxon>Bacteria</taxon>
        <taxon>Bacillati</taxon>
        <taxon>Actinomycetota</taxon>
        <taxon>Actinomycetes</taxon>
        <taxon>Propionibacteriales</taxon>
        <taxon>Actinopolymorphaceae</taxon>
        <taxon>Actinopolymorpha</taxon>
    </lineage>
</organism>
<name>A0A927R5R2_9ACTN</name>
<dbReference type="Proteomes" id="UP000638648">
    <property type="component" value="Unassembled WGS sequence"/>
</dbReference>
<dbReference type="EMBL" id="JADBEM010000001">
    <property type="protein sequence ID" value="MBE1603587.1"/>
    <property type="molecule type" value="Genomic_DNA"/>
</dbReference>
<dbReference type="AlphaFoldDB" id="A0A927R5R2"/>